<keyword evidence="5 8" id="KW-0548">Nucleotidyltransferase</keyword>
<geneLocation type="mitochondrion" evidence="10"/>
<keyword evidence="10" id="KW-0614">Plasmid</keyword>
<sequence>MLNNKELEKMKEEIGIGEFTEKEYDYLNESGLLNMYFEKNKRVNGIIWQKNDELEIEDRKEYTKKRHEDLSILIKDLNILKTKIEELISKIESNNIAKFKVSYKILMLRNKIKQSEVDEKAKVYKKESIYLETLQRFKKVVSWRLYDVNYFLYSNILTEKELINDIIWYDTNKNRKSNEFRIMEAKCGKAGLSVAETSVNKYSILTNFSVFNNIEDKAVYKNLKFIKEIIEKEDVLSDSNKKVLIEDCVKLLKKNKGNSFKTNNKNIFILNEYLTDVGIKTLSKQFITNYIGVGNIIAPETLINEELRRYIIDLYRLGYRNLIVVGKNNEELNCDYHLLIDENAYFTVKVININSLIAYTRDKLYGEQLEEKSDYLEYKKKIEDGNIEMEKYLKDRPEHVGINARSAYLHISELWKWKCKQNDFKEINNLFKRSLFIFQEMSWNEVVLNFRLNRIIISSGMNNKKSLVNTLEFKLSLVIDRMFRDYVPDKYIHELVTNSSENLKDELYKTKLESKYEILAPLNIKDLEKITRTKKIYLDLRGKEDSDSAVLAEISPCNFLKHSQFKNTGEKPKGSLPFKGGKSYHTLTQNKYIRRYSTEVKKTIEDEDRNLLFFKKKLYKNEFLSELSRIINDNNTTKEERQFRIEDIWNEMERKGYKDLDLLHLKSNKYFIMARETLDLKYQDNTLKRKFPNYFELLKSVKLLMITFSLTLTLITRKTNGWNNVVATLGERLFYQMYTDRVVRILQEKGKDRSILAYREVSSEYSFDKFLTEISAHNNFKFSCIKLGDFFLGIFCSEPHILFKRSLVERDDDSHEHEKEGVYIVAISSNLNLEILRYLYIDPASIPMLCPPREWTNDKDGGNLKNFLFKNNIITGNNSHGHEMKNKDNLYKTINFLSKIEFKINTDLLKFLFSEKGNLLIKSVIERKEVTSSEKVQFYTNLILAEAFSNETFYLPLKADFRGRLYVTSFFLNYQGSEIGKALVYFNKGEPLTKKGLDNLYIYGANLFNPSNLNKENHEERINWITNNLSNIYEMDIKFLLQAENIWLFTSFCLIMKKLKYNPNLLVHFPIFIDATCSGIQHIAGMIKDTDLGVNVNLTKQNKEDKVQDIYTKLLNTINYAIFLEGNDSNSKFPNLKHVKLTRSEVKAPIMTKTYNVSLIGIKNQLLISIKDRERKTDISMIEKEKVLEKVKKFEDIKLKLYSHIHGNPVYLDYKDIFKLAEIVESCIFSNFPKLKLVYDFFKNICKVFNRLGIPILWITPSGLIITQNYYKSVNTKMAISFAGVTKNLIIKEWTKDMDKRAQINAVIPNIVHSLDASHLMQVIKTCESCKLTQIMPIHDCFGCLPNNLNCLFKIIKIEFINIYSKEEFLTQYQNYVENHLKVIGFEIKESEGKKFVIYNTRARIELPVAPEIGKLNLNEVLDSQYMFN</sequence>
<dbReference type="PROSITE" id="PS00900">
    <property type="entry name" value="RNA_POL_PHAGE_1"/>
    <property type="match status" value="1"/>
</dbReference>
<dbReference type="GO" id="GO:0003677">
    <property type="term" value="F:DNA binding"/>
    <property type="evidence" value="ECO:0007669"/>
    <property type="project" value="InterPro"/>
</dbReference>
<feature type="domain" description="DNA-directed RNA polymerase C-terminal" evidence="9">
    <location>
        <begin position="991"/>
        <end position="1429"/>
    </location>
</feature>
<dbReference type="Gene3D" id="1.10.150.20">
    <property type="entry name" value="5' to 3' exonuclease, C-terminal subdomain"/>
    <property type="match status" value="1"/>
</dbReference>
<dbReference type="EMBL" id="MW874129">
    <property type="protein sequence ID" value="QWO71387.1"/>
    <property type="molecule type" value="Genomic_DNA"/>
</dbReference>
<reference evidence="10" key="1">
    <citation type="submission" date="2021-04" db="EMBL/GenBank/DDBJ databases">
        <title>Transfer of mitochondrial tRNA genes to linear plasmids in fungi facilitates loss of such genes from mitochondrial DNA.</title>
        <authorList>
            <person name="Nieuwenhuis M."/>
            <person name="Groeneveld J."/>
            <person name="Aanen D.K."/>
        </authorList>
    </citation>
    <scope>NUCLEOTIDE SEQUENCE</scope>
    <source>
        <plasmid evidence="10">pT70a_2</plasmid>
    </source>
</reference>
<name>A0A8F1ACB9_9AGAR</name>
<dbReference type="GO" id="GO:0003899">
    <property type="term" value="F:DNA-directed RNA polymerase activity"/>
    <property type="evidence" value="ECO:0007669"/>
    <property type="project" value="UniProtKB-EC"/>
</dbReference>
<protein>
    <recommendedName>
        <fullName evidence="2 8">DNA-directed RNA polymerase</fullName>
        <ecNumber evidence="2 8">2.7.7.6</ecNumber>
    </recommendedName>
</protein>
<comment type="similarity">
    <text evidence="1 8">Belongs to the phage and mitochondrial RNA polymerase family.</text>
</comment>
<dbReference type="PANTHER" id="PTHR10102">
    <property type="entry name" value="DNA-DIRECTED RNA POLYMERASE, MITOCHONDRIAL"/>
    <property type="match status" value="1"/>
</dbReference>
<evidence type="ECO:0000259" key="9">
    <source>
        <dbReference type="Pfam" id="PF00940"/>
    </source>
</evidence>
<dbReference type="Gene3D" id="1.10.1320.10">
    <property type="entry name" value="DNA-directed RNA polymerase, N-terminal domain"/>
    <property type="match status" value="1"/>
</dbReference>
<keyword evidence="10" id="KW-0496">Mitochondrion</keyword>
<dbReference type="Pfam" id="PF00940">
    <property type="entry name" value="RNA_pol"/>
    <property type="match status" value="1"/>
</dbReference>
<evidence type="ECO:0000313" key="10">
    <source>
        <dbReference type="EMBL" id="QWO71387.1"/>
    </source>
</evidence>
<evidence type="ECO:0000256" key="8">
    <source>
        <dbReference type="RuleBase" id="RU003805"/>
    </source>
</evidence>
<evidence type="ECO:0000256" key="4">
    <source>
        <dbReference type="ARBA" id="ARBA00022679"/>
    </source>
</evidence>
<dbReference type="SUPFAM" id="SSF56672">
    <property type="entry name" value="DNA/RNA polymerases"/>
    <property type="match status" value="1"/>
</dbReference>
<dbReference type="PANTHER" id="PTHR10102:SF0">
    <property type="entry name" value="DNA-DIRECTED RNA POLYMERASE, MITOCHONDRIAL"/>
    <property type="match status" value="1"/>
</dbReference>
<evidence type="ECO:0000256" key="1">
    <source>
        <dbReference type="ARBA" id="ARBA00009493"/>
    </source>
</evidence>
<dbReference type="InterPro" id="IPR043502">
    <property type="entry name" value="DNA/RNA_pol_sf"/>
</dbReference>
<evidence type="ECO:0000256" key="2">
    <source>
        <dbReference type="ARBA" id="ARBA00012418"/>
    </source>
</evidence>
<comment type="catalytic activity">
    <reaction evidence="7 8">
        <text>RNA(n) + a ribonucleoside 5'-triphosphate = RNA(n+1) + diphosphate</text>
        <dbReference type="Rhea" id="RHEA:21248"/>
        <dbReference type="Rhea" id="RHEA-COMP:14527"/>
        <dbReference type="Rhea" id="RHEA-COMP:17342"/>
        <dbReference type="ChEBI" id="CHEBI:33019"/>
        <dbReference type="ChEBI" id="CHEBI:61557"/>
        <dbReference type="ChEBI" id="CHEBI:140395"/>
        <dbReference type="EC" id="2.7.7.6"/>
    </reaction>
</comment>
<organism evidence="10">
    <name type="scientific">Termitomyces sp. T70a</name>
    <dbReference type="NCBI Taxonomy" id="2811474"/>
    <lineage>
        <taxon>Eukaryota</taxon>
        <taxon>Fungi</taxon>
        <taxon>Dikarya</taxon>
        <taxon>Basidiomycota</taxon>
        <taxon>Agaricomycotina</taxon>
        <taxon>Agaricomycetes</taxon>
        <taxon>Agaricomycetidae</taxon>
        <taxon>Agaricales</taxon>
        <taxon>Tricholomatineae</taxon>
        <taxon>Lyophyllaceae</taxon>
        <taxon>Termitomyces</taxon>
    </lineage>
</organism>
<evidence type="ECO:0000256" key="5">
    <source>
        <dbReference type="ARBA" id="ARBA00022695"/>
    </source>
</evidence>
<dbReference type="EC" id="2.7.7.6" evidence="2 8"/>
<accession>A0A8F1ACB9</accession>
<dbReference type="GO" id="GO:0006390">
    <property type="term" value="P:mitochondrial transcription"/>
    <property type="evidence" value="ECO:0007669"/>
    <property type="project" value="TreeGrafter"/>
</dbReference>
<keyword evidence="6 8" id="KW-0804">Transcription</keyword>
<dbReference type="Gene3D" id="1.10.287.280">
    <property type="match status" value="1"/>
</dbReference>
<evidence type="ECO:0000256" key="6">
    <source>
        <dbReference type="ARBA" id="ARBA00023163"/>
    </source>
</evidence>
<dbReference type="PROSITE" id="PS00489">
    <property type="entry name" value="RNA_POL_PHAGE_2"/>
    <property type="match status" value="1"/>
</dbReference>
<dbReference type="InterPro" id="IPR002092">
    <property type="entry name" value="DNA-dir_Rpol_phage-type"/>
</dbReference>
<comment type="function">
    <text evidence="8">DNA-dependent RNA polymerase catalyzes the transcription of DNA into RNA using the four ribonucleoside triphosphates as substrates.</text>
</comment>
<keyword evidence="3 8" id="KW-0240">DNA-directed RNA polymerase</keyword>
<dbReference type="InterPro" id="IPR037159">
    <property type="entry name" value="RNA_POL_N_sf"/>
</dbReference>
<evidence type="ECO:0000256" key="3">
    <source>
        <dbReference type="ARBA" id="ARBA00022478"/>
    </source>
</evidence>
<proteinExistence type="inferred from homology"/>
<dbReference type="GO" id="GO:0034245">
    <property type="term" value="C:mitochondrial DNA-directed RNA polymerase complex"/>
    <property type="evidence" value="ECO:0007669"/>
    <property type="project" value="TreeGrafter"/>
</dbReference>
<dbReference type="InterPro" id="IPR046950">
    <property type="entry name" value="DNA-dir_Rpol_C_phage-type"/>
</dbReference>
<geneLocation type="plasmid" evidence="10">
    <name>pT70a_2</name>
</geneLocation>
<gene>
    <name evidence="10" type="primary">rpo</name>
</gene>
<keyword evidence="4 8" id="KW-0808">Transferase</keyword>
<evidence type="ECO:0000256" key="7">
    <source>
        <dbReference type="ARBA" id="ARBA00048552"/>
    </source>
</evidence>